<reference evidence="2" key="1">
    <citation type="journal article" date="2014" name="Science">
        <title>Ancient hybridizations among the ancestral genomes of bread wheat.</title>
        <authorList>
            <consortium name="International Wheat Genome Sequencing Consortium,"/>
            <person name="Marcussen T."/>
            <person name="Sandve S.R."/>
            <person name="Heier L."/>
            <person name="Spannagl M."/>
            <person name="Pfeifer M."/>
            <person name="Jakobsen K.S."/>
            <person name="Wulff B.B."/>
            <person name="Steuernagel B."/>
            <person name="Mayer K.F."/>
            <person name="Olsen O.A."/>
        </authorList>
    </citation>
    <scope>NUCLEOTIDE SEQUENCE [LARGE SCALE GENOMIC DNA]</scope>
    <source>
        <strain evidence="2">cv. AL8/78</strain>
    </source>
</reference>
<name>A0A453B169_AEGTS</name>
<reference evidence="1" key="4">
    <citation type="submission" date="2019-03" db="UniProtKB">
        <authorList>
            <consortium name="EnsemblPlants"/>
        </authorList>
    </citation>
    <scope>IDENTIFICATION</scope>
</reference>
<dbReference type="EnsemblPlants" id="AET2Gv20331800.13">
    <property type="protein sequence ID" value="AET2Gv20331800.13"/>
    <property type="gene ID" value="AET2Gv20331800"/>
</dbReference>
<evidence type="ECO:0000313" key="1">
    <source>
        <dbReference type="EnsemblPlants" id="AET2Gv20331800.13"/>
    </source>
</evidence>
<sequence>MAEPNSYEEQRRRQVEENKRKLEELCLHRLSAAVKPMPVSSFPCLLHQAAEVAEGCRATSTDPAVRPRRQSSQAT</sequence>
<organism evidence="1 2">
    <name type="scientific">Aegilops tauschii subsp. strangulata</name>
    <name type="common">Goatgrass</name>
    <dbReference type="NCBI Taxonomy" id="200361"/>
    <lineage>
        <taxon>Eukaryota</taxon>
        <taxon>Viridiplantae</taxon>
        <taxon>Streptophyta</taxon>
        <taxon>Embryophyta</taxon>
        <taxon>Tracheophyta</taxon>
        <taxon>Spermatophyta</taxon>
        <taxon>Magnoliopsida</taxon>
        <taxon>Liliopsida</taxon>
        <taxon>Poales</taxon>
        <taxon>Poaceae</taxon>
        <taxon>BOP clade</taxon>
        <taxon>Pooideae</taxon>
        <taxon>Triticodae</taxon>
        <taxon>Triticeae</taxon>
        <taxon>Triticinae</taxon>
        <taxon>Aegilops</taxon>
    </lineage>
</organism>
<dbReference type="Proteomes" id="UP000015105">
    <property type="component" value="Chromosome 2D"/>
</dbReference>
<protein>
    <submittedName>
        <fullName evidence="1">Uncharacterized protein</fullName>
    </submittedName>
</protein>
<reference evidence="1" key="5">
    <citation type="journal article" date="2021" name="G3 (Bethesda)">
        <title>Aegilops tauschii genome assembly Aet v5.0 features greater sequence contiguity and improved annotation.</title>
        <authorList>
            <person name="Wang L."/>
            <person name="Zhu T."/>
            <person name="Rodriguez J.C."/>
            <person name="Deal K.R."/>
            <person name="Dubcovsky J."/>
            <person name="McGuire P.E."/>
            <person name="Lux T."/>
            <person name="Spannagl M."/>
            <person name="Mayer K.F.X."/>
            <person name="Baldrich P."/>
            <person name="Meyers B.C."/>
            <person name="Huo N."/>
            <person name="Gu Y.Q."/>
            <person name="Zhou H."/>
            <person name="Devos K.M."/>
            <person name="Bennetzen J.L."/>
            <person name="Unver T."/>
            <person name="Budak H."/>
            <person name="Gulick P.J."/>
            <person name="Galiba G."/>
            <person name="Kalapos B."/>
            <person name="Nelson D.R."/>
            <person name="Li P."/>
            <person name="You F.M."/>
            <person name="Luo M.C."/>
            <person name="Dvorak J."/>
        </authorList>
    </citation>
    <scope>NUCLEOTIDE SEQUENCE [LARGE SCALE GENOMIC DNA]</scope>
    <source>
        <strain evidence="1">cv. AL8/78</strain>
    </source>
</reference>
<accession>A0A453B169</accession>
<evidence type="ECO:0000313" key="2">
    <source>
        <dbReference type="Proteomes" id="UP000015105"/>
    </source>
</evidence>
<reference evidence="1" key="3">
    <citation type="journal article" date="2017" name="Nature">
        <title>Genome sequence of the progenitor of the wheat D genome Aegilops tauschii.</title>
        <authorList>
            <person name="Luo M.C."/>
            <person name="Gu Y.Q."/>
            <person name="Puiu D."/>
            <person name="Wang H."/>
            <person name="Twardziok S.O."/>
            <person name="Deal K.R."/>
            <person name="Huo N."/>
            <person name="Zhu T."/>
            <person name="Wang L."/>
            <person name="Wang Y."/>
            <person name="McGuire P.E."/>
            <person name="Liu S."/>
            <person name="Long H."/>
            <person name="Ramasamy R.K."/>
            <person name="Rodriguez J.C."/>
            <person name="Van S.L."/>
            <person name="Yuan L."/>
            <person name="Wang Z."/>
            <person name="Xia Z."/>
            <person name="Xiao L."/>
            <person name="Anderson O.D."/>
            <person name="Ouyang S."/>
            <person name="Liang Y."/>
            <person name="Zimin A.V."/>
            <person name="Pertea G."/>
            <person name="Qi P."/>
            <person name="Bennetzen J.L."/>
            <person name="Dai X."/>
            <person name="Dawson M.W."/>
            <person name="Muller H.G."/>
            <person name="Kugler K."/>
            <person name="Rivarola-Duarte L."/>
            <person name="Spannagl M."/>
            <person name="Mayer K.F.X."/>
            <person name="Lu F.H."/>
            <person name="Bevan M.W."/>
            <person name="Leroy P."/>
            <person name="Li P."/>
            <person name="You F.M."/>
            <person name="Sun Q."/>
            <person name="Liu Z."/>
            <person name="Lyons E."/>
            <person name="Wicker T."/>
            <person name="Salzberg S.L."/>
            <person name="Devos K.M."/>
            <person name="Dvorak J."/>
        </authorList>
    </citation>
    <scope>NUCLEOTIDE SEQUENCE [LARGE SCALE GENOMIC DNA]</scope>
    <source>
        <strain evidence="1">cv. AL8/78</strain>
    </source>
</reference>
<keyword evidence="2" id="KW-1185">Reference proteome</keyword>
<proteinExistence type="predicted"/>
<dbReference type="Gramene" id="AET2Gv20331800.13">
    <property type="protein sequence ID" value="AET2Gv20331800.13"/>
    <property type="gene ID" value="AET2Gv20331800"/>
</dbReference>
<reference evidence="2" key="2">
    <citation type="journal article" date="2017" name="Nat. Plants">
        <title>The Aegilops tauschii genome reveals multiple impacts of transposons.</title>
        <authorList>
            <person name="Zhao G."/>
            <person name="Zou C."/>
            <person name="Li K."/>
            <person name="Wang K."/>
            <person name="Li T."/>
            <person name="Gao L."/>
            <person name="Zhang X."/>
            <person name="Wang H."/>
            <person name="Yang Z."/>
            <person name="Liu X."/>
            <person name="Jiang W."/>
            <person name="Mao L."/>
            <person name="Kong X."/>
            <person name="Jiao Y."/>
            <person name="Jia J."/>
        </authorList>
    </citation>
    <scope>NUCLEOTIDE SEQUENCE [LARGE SCALE GENOMIC DNA]</scope>
    <source>
        <strain evidence="2">cv. AL8/78</strain>
    </source>
</reference>
<dbReference type="AlphaFoldDB" id="A0A453B169"/>